<dbReference type="KEGG" id="qsa:O6P43_027499"/>
<dbReference type="Proteomes" id="UP001163823">
    <property type="component" value="Chromosome 11"/>
</dbReference>
<proteinExistence type="inferred from homology"/>
<dbReference type="GO" id="GO:0009733">
    <property type="term" value="P:response to auxin"/>
    <property type="evidence" value="ECO:0007669"/>
    <property type="project" value="InterPro"/>
</dbReference>
<name>A0AAD7L4H9_QUISA</name>
<evidence type="ECO:0000313" key="4">
    <source>
        <dbReference type="Proteomes" id="UP001163823"/>
    </source>
</evidence>
<feature type="region of interest" description="Disordered" evidence="2">
    <location>
        <begin position="1"/>
        <end position="27"/>
    </location>
</feature>
<organism evidence="3 4">
    <name type="scientific">Quillaja saponaria</name>
    <name type="common">Soap bark tree</name>
    <dbReference type="NCBI Taxonomy" id="32244"/>
    <lineage>
        <taxon>Eukaryota</taxon>
        <taxon>Viridiplantae</taxon>
        <taxon>Streptophyta</taxon>
        <taxon>Embryophyta</taxon>
        <taxon>Tracheophyta</taxon>
        <taxon>Spermatophyta</taxon>
        <taxon>Magnoliopsida</taxon>
        <taxon>eudicotyledons</taxon>
        <taxon>Gunneridae</taxon>
        <taxon>Pentapetalae</taxon>
        <taxon>rosids</taxon>
        <taxon>fabids</taxon>
        <taxon>Fabales</taxon>
        <taxon>Quillajaceae</taxon>
        <taxon>Quillaja</taxon>
    </lineage>
</organism>
<evidence type="ECO:0000256" key="2">
    <source>
        <dbReference type="SAM" id="MobiDB-lite"/>
    </source>
</evidence>
<comment type="similarity">
    <text evidence="1">Belongs to the ARG7 family.</text>
</comment>
<protein>
    <submittedName>
        <fullName evidence="3">Auxin-responsive protein</fullName>
    </submittedName>
</protein>
<evidence type="ECO:0000256" key="1">
    <source>
        <dbReference type="ARBA" id="ARBA00006974"/>
    </source>
</evidence>
<dbReference type="Pfam" id="PF02519">
    <property type="entry name" value="Auxin_inducible"/>
    <property type="match status" value="1"/>
</dbReference>
<dbReference type="EMBL" id="JARAOO010000011">
    <property type="protein sequence ID" value="KAJ7951455.1"/>
    <property type="molecule type" value="Genomic_DNA"/>
</dbReference>
<keyword evidence="4" id="KW-1185">Reference proteome</keyword>
<dbReference type="PANTHER" id="PTHR31374:SF32">
    <property type="entry name" value="SAUR FAMILY PROTEIN"/>
    <property type="match status" value="1"/>
</dbReference>
<evidence type="ECO:0000313" key="3">
    <source>
        <dbReference type="EMBL" id="KAJ7951455.1"/>
    </source>
</evidence>
<comment type="caution">
    <text evidence="3">The sequence shown here is derived from an EMBL/GenBank/DDBJ whole genome shotgun (WGS) entry which is preliminary data.</text>
</comment>
<sequence>MGVRTSKLRKRVGDGQGVYKRLKGPTSTTTLATPRGYVPICVGRNENTSKRFMVHTTALEDAEFSEMLFKSAEEYGFCNEGILRIPFEAKEFEEWMIRRRSKRMLLRVKTI</sequence>
<accession>A0AAD7L4H9</accession>
<gene>
    <name evidence="3" type="ORF">O6P43_027499</name>
</gene>
<feature type="compositionally biased region" description="Basic residues" evidence="2">
    <location>
        <begin position="1"/>
        <end position="10"/>
    </location>
</feature>
<reference evidence="3" key="1">
    <citation type="journal article" date="2023" name="Science">
        <title>Elucidation of the pathway for biosynthesis of saponin adjuvants from the soapbark tree.</title>
        <authorList>
            <person name="Reed J."/>
            <person name="Orme A."/>
            <person name="El-Demerdash A."/>
            <person name="Owen C."/>
            <person name="Martin L.B.B."/>
            <person name="Misra R.C."/>
            <person name="Kikuchi S."/>
            <person name="Rejzek M."/>
            <person name="Martin A.C."/>
            <person name="Harkess A."/>
            <person name="Leebens-Mack J."/>
            <person name="Louveau T."/>
            <person name="Stephenson M.J."/>
            <person name="Osbourn A."/>
        </authorList>
    </citation>
    <scope>NUCLEOTIDE SEQUENCE</scope>
    <source>
        <strain evidence="3">S10</strain>
    </source>
</reference>
<dbReference type="PANTHER" id="PTHR31374">
    <property type="entry name" value="AUXIN-INDUCED PROTEIN-LIKE-RELATED"/>
    <property type="match status" value="1"/>
</dbReference>
<dbReference type="InterPro" id="IPR003676">
    <property type="entry name" value="SAUR_fam"/>
</dbReference>
<dbReference type="AlphaFoldDB" id="A0AAD7L4H9"/>